<evidence type="ECO:0000256" key="1">
    <source>
        <dbReference type="ARBA" id="ARBA00022679"/>
    </source>
</evidence>
<evidence type="ECO:0000313" key="6">
    <source>
        <dbReference type="Proteomes" id="UP000436016"/>
    </source>
</evidence>
<proteinExistence type="inferred from homology"/>
<dbReference type="PANTHER" id="PTHR43792:SF8">
    <property type="entry name" value="[RIBOSOMAL PROTEIN US5]-ALANINE N-ACETYLTRANSFERASE"/>
    <property type="match status" value="1"/>
</dbReference>
<name>A0A6B0TNQ2_9RHOB</name>
<dbReference type="Pfam" id="PF13302">
    <property type="entry name" value="Acetyltransf_3"/>
    <property type="match status" value="2"/>
</dbReference>
<dbReference type="GO" id="GO:0016747">
    <property type="term" value="F:acyltransferase activity, transferring groups other than amino-acyl groups"/>
    <property type="evidence" value="ECO:0007669"/>
    <property type="project" value="InterPro"/>
</dbReference>
<feature type="domain" description="N-acetyltransferase" evidence="4">
    <location>
        <begin position="180"/>
        <end position="336"/>
    </location>
</feature>
<organism evidence="5 6">
    <name type="scientific">Oceanomicrobium pacificus</name>
    <dbReference type="NCBI Taxonomy" id="2692916"/>
    <lineage>
        <taxon>Bacteria</taxon>
        <taxon>Pseudomonadati</taxon>
        <taxon>Pseudomonadota</taxon>
        <taxon>Alphaproteobacteria</taxon>
        <taxon>Rhodobacterales</taxon>
        <taxon>Paracoccaceae</taxon>
        <taxon>Oceanomicrobium</taxon>
    </lineage>
</organism>
<evidence type="ECO:0000313" key="5">
    <source>
        <dbReference type="EMBL" id="MXU66240.1"/>
    </source>
</evidence>
<reference evidence="5 6" key="1">
    <citation type="submission" date="2019-12" db="EMBL/GenBank/DDBJ databases">
        <title>Strain KN286 was isolated from seawater, which was collected from Caroline Seamount in the tropical western Pacific.</title>
        <authorList>
            <person name="Wang Q."/>
        </authorList>
    </citation>
    <scope>NUCLEOTIDE SEQUENCE [LARGE SCALE GENOMIC DNA]</scope>
    <source>
        <strain evidence="5 6">KN286</strain>
    </source>
</reference>
<dbReference type="PROSITE" id="PS51186">
    <property type="entry name" value="GNAT"/>
    <property type="match status" value="2"/>
</dbReference>
<evidence type="ECO:0000256" key="3">
    <source>
        <dbReference type="ARBA" id="ARBA00038502"/>
    </source>
</evidence>
<dbReference type="PANTHER" id="PTHR43792">
    <property type="entry name" value="GNAT FAMILY, PUTATIVE (AFU_ORTHOLOGUE AFUA_3G00765)-RELATED-RELATED"/>
    <property type="match status" value="1"/>
</dbReference>
<keyword evidence="1 5" id="KW-0808">Transferase</keyword>
<comment type="caution">
    <text evidence="5">The sequence shown here is derived from an EMBL/GenBank/DDBJ whole genome shotgun (WGS) entry which is preliminary data.</text>
</comment>
<feature type="domain" description="N-acetyltransferase" evidence="4">
    <location>
        <begin position="12"/>
        <end position="174"/>
    </location>
</feature>
<dbReference type="InterPro" id="IPR051531">
    <property type="entry name" value="N-acetyltransferase"/>
</dbReference>
<dbReference type="AlphaFoldDB" id="A0A6B0TNQ2"/>
<evidence type="ECO:0000256" key="2">
    <source>
        <dbReference type="ARBA" id="ARBA00023315"/>
    </source>
</evidence>
<accession>A0A6B0TNQ2</accession>
<evidence type="ECO:0000259" key="4">
    <source>
        <dbReference type="PROSITE" id="PS51186"/>
    </source>
</evidence>
<dbReference type="Gene3D" id="3.40.630.30">
    <property type="match status" value="2"/>
</dbReference>
<dbReference type="InterPro" id="IPR016181">
    <property type="entry name" value="Acyl_CoA_acyltransferase"/>
</dbReference>
<dbReference type="EMBL" id="WUWG01000005">
    <property type="protein sequence ID" value="MXU66240.1"/>
    <property type="molecule type" value="Genomic_DNA"/>
</dbReference>
<comment type="similarity">
    <text evidence="3">Belongs to the acetyltransferase family. RimJ subfamily.</text>
</comment>
<protein>
    <submittedName>
        <fullName evidence="5">GNAT family N-acetyltransferase</fullName>
    </submittedName>
</protein>
<keyword evidence="2" id="KW-0012">Acyltransferase</keyword>
<gene>
    <name evidence="5" type="ORF">GSH16_12375</name>
</gene>
<sequence>MAEMSAITDGDVALRPIRGADFEPMHAMASEDRVARMTATWPVPADPAFTLMRMNTAEAQAGLVRVITWQGAFAGTIGLVGSHLGYMLTPALWGRGIATRAVRAMVDDRFRHSSMQRVEASVWTDNPASARVLEKAGFTQSGESSGFCAARDEEVAGRDFTLTREDWAAALPLDLSSDRIRIRPLGASDADAFHAFARLPEVARNMVSFPAPMDRDAAAAYLADRPFRGRPGFCAAITARDGGLVGICGIGGTPMHLMYALAPDAWGQGLATEAMQLFLPEMVRRFQITELIAGAFADNPASSAVLAKLGFESDGARMAEAPARVEPAQLLLYRLSGATLAHLRTDR</sequence>
<dbReference type="Proteomes" id="UP000436016">
    <property type="component" value="Unassembled WGS sequence"/>
</dbReference>
<dbReference type="InterPro" id="IPR000182">
    <property type="entry name" value="GNAT_dom"/>
</dbReference>
<dbReference type="SUPFAM" id="SSF55729">
    <property type="entry name" value="Acyl-CoA N-acyltransferases (Nat)"/>
    <property type="match status" value="2"/>
</dbReference>
<keyword evidence="6" id="KW-1185">Reference proteome</keyword>
<dbReference type="RefSeq" id="WP_160855546.1">
    <property type="nucleotide sequence ID" value="NZ_WUWG01000005.1"/>
</dbReference>